<reference evidence="7 8" key="1">
    <citation type="submission" date="2018-11" db="EMBL/GenBank/DDBJ databases">
        <title>Erythrobacter spongiae sp. nov., isolated from a marine sponge.</title>
        <authorList>
            <person name="Zhuang L."/>
            <person name="Luo L."/>
        </authorList>
    </citation>
    <scope>NUCLEOTIDE SEQUENCE [LARGE SCALE GENOMIC DNA]</scope>
    <source>
        <strain evidence="7 8">HN-E23</strain>
    </source>
</reference>
<dbReference type="InterPro" id="IPR002937">
    <property type="entry name" value="Amino_oxidase"/>
</dbReference>
<dbReference type="Pfam" id="PF01593">
    <property type="entry name" value="Amino_oxidase"/>
    <property type="match status" value="1"/>
</dbReference>
<dbReference type="GO" id="GO:0016117">
    <property type="term" value="P:carotenoid biosynthetic process"/>
    <property type="evidence" value="ECO:0007669"/>
    <property type="project" value="UniProtKB-KW"/>
</dbReference>
<dbReference type="OrthoDB" id="9774675at2"/>
<evidence type="ECO:0000259" key="6">
    <source>
        <dbReference type="Pfam" id="PF01593"/>
    </source>
</evidence>
<dbReference type="InterPro" id="IPR036188">
    <property type="entry name" value="FAD/NAD-bd_sf"/>
</dbReference>
<dbReference type="SUPFAM" id="SSF51905">
    <property type="entry name" value="FAD/NAD(P)-binding domain"/>
    <property type="match status" value="1"/>
</dbReference>
<dbReference type="NCBIfam" id="TIGR02734">
    <property type="entry name" value="crtI_fam"/>
    <property type="match status" value="1"/>
</dbReference>
<dbReference type="NCBIfam" id="NF045637">
    <property type="entry name" value="carotdesatCrtDProt"/>
    <property type="match status" value="1"/>
</dbReference>
<accession>A0A3N5CYJ6</accession>
<dbReference type="PANTHER" id="PTHR43734">
    <property type="entry name" value="PHYTOENE DESATURASE"/>
    <property type="match status" value="1"/>
</dbReference>
<dbReference type="PROSITE" id="PS51257">
    <property type="entry name" value="PROKAR_LIPOPROTEIN"/>
    <property type="match status" value="1"/>
</dbReference>
<evidence type="ECO:0000313" key="7">
    <source>
        <dbReference type="EMBL" id="RPF71749.1"/>
    </source>
</evidence>
<dbReference type="GO" id="GO:0016491">
    <property type="term" value="F:oxidoreductase activity"/>
    <property type="evidence" value="ECO:0007669"/>
    <property type="project" value="UniProtKB-KW"/>
</dbReference>
<dbReference type="PANTHER" id="PTHR43734:SF7">
    <property type="entry name" value="4,4'-DIAPONEUROSPORENE OXYGENASE"/>
    <property type="match status" value="1"/>
</dbReference>
<dbReference type="AlphaFoldDB" id="A0A3N5CYJ6"/>
<feature type="domain" description="Amine oxidase" evidence="6">
    <location>
        <begin position="13"/>
        <end position="490"/>
    </location>
</feature>
<dbReference type="Gene3D" id="3.50.50.60">
    <property type="entry name" value="FAD/NAD(P)-binding domain"/>
    <property type="match status" value="2"/>
</dbReference>
<organism evidence="7 8">
    <name type="scientific">Aurantiacibacter spongiae</name>
    <dbReference type="NCBI Taxonomy" id="2488860"/>
    <lineage>
        <taxon>Bacteria</taxon>
        <taxon>Pseudomonadati</taxon>
        <taxon>Pseudomonadota</taxon>
        <taxon>Alphaproteobacteria</taxon>
        <taxon>Sphingomonadales</taxon>
        <taxon>Erythrobacteraceae</taxon>
        <taxon>Aurantiacibacter</taxon>
    </lineage>
</organism>
<evidence type="ECO:0000256" key="1">
    <source>
        <dbReference type="ARBA" id="ARBA00004829"/>
    </source>
</evidence>
<dbReference type="RefSeq" id="WP_123880481.1">
    <property type="nucleotide sequence ID" value="NZ_RPFZ01000001.1"/>
</dbReference>
<comment type="pathway">
    <text evidence="1 5">Carotenoid biosynthesis.</text>
</comment>
<keyword evidence="8" id="KW-1185">Reference proteome</keyword>
<dbReference type="InterPro" id="IPR014105">
    <property type="entry name" value="Carotenoid/retinoid_OxRdtase"/>
</dbReference>
<evidence type="ECO:0000256" key="5">
    <source>
        <dbReference type="RuleBase" id="RU362075"/>
    </source>
</evidence>
<comment type="similarity">
    <text evidence="2 5">Belongs to the carotenoid/retinoid oxidoreductase family.</text>
</comment>
<comment type="caution">
    <text evidence="7">The sequence shown here is derived from an EMBL/GenBank/DDBJ whole genome shotgun (WGS) entry which is preliminary data.</text>
</comment>
<proteinExistence type="inferred from homology"/>
<evidence type="ECO:0000313" key="8">
    <source>
        <dbReference type="Proteomes" id="UP000275232"/>
    </source>
</evidence>
<name>A0A3N5CYJ6_9SPHN</name>
<dbReference type="EMBL" id="RPFZ01000001">
    <property type="protein sequence ID" value="RPF71749.1"/>
    <property type="molecule type" value="Genomic_DNA"/>
</dbReference>
<dbReference type="Proteomes" id="UP000275232">
    <property type="component" value="Unassembled WGS sequence"/>
</dbReference>
<evidence type="ECO:0000256" key="2">
    <source>
        <dbReference type="ARBA" id="ARBA00006046"/>
    </source>
</evidence>
<evidence type="ECO:0000256" key="4">
    <source>
        <dbReference type="ARBA" id="ARBA00023002"/>
    </source>
</evidence>
<keyword evidence="3 5" id="KW-0125">Carotenoid biosynthesis</keyword>
<dbReference type="InterPro" id="IPR054841">
    <property type="entry name" value="carotdesatCrtD"/>
</dbReference>
<keyword evidence="4 5" id="KW-0560">Oxidoreductase</keyword>
<protein>
    <submittedName>
        <fullName evidence="7">Phytoene desaturase</fullName>
    </submittedName>
</protein>
<evidence type="ECO:0000256" key="3">
    <source>
        <dbReference type="ARBA" id="ARBA00022746"/>
    </source>
</evidence>
<sequence length="519" mass="54932">MDKCELAVIGAGIAGLTTAIACAGRGLDVAVVEMASGPGGKVSASYPAGRPVDAGPTVLTMLDVFERIFDEAGLAFADYVRTSRSDVLAHHFWPDGSSLALYADPEASAAAIRALAGPAAEQGFRDFTRASATIFRALDRNFMRGDKPANPLAMMWRGGVSGLPGFLKLDPYRSLHRMVSQHFADPRLRQLFGRYSTYAGSSPFATPATLSLIAEVERRGVWQVEGGMTALAEGLAAAARDLGARLHYDRRITRVLVERGELRGIETADGDVIRTGQCVFNGDHAALEAGWLGAPTARRTRRLYGGARSFSAFTIAFDAPLSFAAAGHHNVFFSNDEAAEFAALARGEMPDDPTVYACLQDRAAGGDAPNGAERALLVCNAPARGDTHPMTQEEIEWCLTKACRTLERAGLSIPSNAPHSISTPSDFARRFPATGGALYGRASHGWMASFLRPGARTRIPGLYCAGGSVHPGAGLPMAALSGQTAARAVLQDRASTSRFRRVAMPGGMSTRSVRTSATG</sequence>
<gene>
    <name evidence="7" type="primary">crtI</name>
    <name evidence="7" type="ORF">EG799_09065</name>
</gene>